<feature type="transmembrane region" description="Helical" evidence="2">
    <location>
        <begin position="275"/>
        <end position="292"/>
    </location>
</feature>
<evidence type="ECO:0000256" key="1">
    <source>
        <dbReference type="SAM" id="MobiDB-lite"/>
    </source>
</evidence>
<organism evidence="3">
    <name type="scientific">Gaeumannomyces tritici (strain R3-111a-1)</name>
    <name type="common">Wheat and barley take-all root rot fungus</name>
    <name type="synonym">Gaeumannomyces graminis var. tritici</name>
    <dbReference type="NCBI Taxonomy" id="644352"/>
    <lineage>
        <taxon>Eukaryota</taxon>
        <taxon>Fungi</taxon>
        <taxon>Dikarya</taxon>
        <taxon>Ascomycota</taxon>
        <taxon>Pezizomycotina</taxon>
        <taxon>Sordariomycetes</taxon>
        <taxon>Sordariomycetidae</taxon>
        <taxon>Magnaporthales</taxon>
        <taxon>Magnaporthaceae</taxon>
        <taxon>Gaeumannomyces</taxon>
    </lineage>
</organism>
<feature type="compositionally biased region" description="Low complexity" evidence="1">
    <location>
        <begin position="105"/>
        <end position="117"/>
    </location>
</feature>
<dbReference type="AlphaFoldDB" id="J3NLE6"/>
<reference evidence="5" key="1">
    <citation type="submission" date="2010-07" db="EMBL/GenBank/DDBJ databases">
        <title>The genome sequence of Gaeumannomyces graminis var. tritici strain R3-111a-1.</title>
        <authorList>
            <consortium name="The Broad Institute Genome Sequencing Platform"/>
            <person name="Ma L.-J."/>
            <person name="Dead R."/>
            <person name="Young S."/>
            <person name="Zeng Q."/>
            <person name="Koehrsen M."/>
            <person name="Alvarado L."/>
            <person name="Berlin A."/>
            <person name="Chapman S.B."/>
            <person name="Chen Z."/>
            <person name="Freedman E."/>
            <person name="Gellesch M."/>
            <person name="Goldberg J."/>
            <person name="Griggs A."/>
            <person name="Gujja S."/>
            <person name="Heilman E.R."/>
            <person name="Heiman D."/>
            <person name="Hepburn T."/>
            <person name="Howarth C."/>
            <person name="Jen D."/>
            <person name="Larson L."/>
            <person name="Mehta T."/>
            <person name="Neiman D."/>
            <person name="Pearson M."/>
            <person name="Roberts A."/>
            <person name="Saif S."/>
            <person name="Shea T."/>
            <person name="Shenoy N."/>
            <person name="Sisk P."/>
            <person name="Stolte C."/>
            <person name="Sykes S."/>
            <person name="Walk T."/>
            <person name="White J."/>
            <person name="Yandava C."/>
            <person name="Haas B."/>
            <person name="Nusbaum C."/>
            <person name="Birren B."/>
        </authorList>
    </citation>
    <scope>NUCLEOTIDE SEQUENCE [LARGE SCALE GENOMIC DNA]</scope>
    <source>
        <strain evidence="5">R3-111a-1</strain>
    </source>
</reference>
<reference evidence="3" key="3">
    <citation type="submission" date="2010-09" db="EMBL/GenBank/DDBJ databases">
        <title>Annotation of Gaeumannomyces graminis var. tritici R3-111a-1.</title>
        <authorList>
            <consortium name="The Broad Institute Genome Sequencing Platform"/>
            <person name="Ma L.-J."/>
            <person name="Dead R."/>
            <person name="Young S.K."/>
            <person name="Zeng Q."/>
            <person name="Gargeya S."/>
            <person name="Fitzgerald M."/>
            <person name="Haas B."/>
            <person name="Abouelleil A."/>
            <person name="Alvarado L."/>
            <person name="Arachchi H.M."/>
            <person name="Berlin A."/>
            <person name="Brown A."/>
            <person name="Chapman S.B."/>
            <person name="Chen Z."/>
            <person name="Dunbar C."/>
            <person name="Freedman E."/>
            <person name="Gearin G."/>
            <person name="Gellesch M."/>
            <person name="Goldberg J."/>
            <person name="Griggs A."/>
            <person name="Gujja S."/>
            <person name="Heiman D."/>
            <person name="Howarth C."/>
            <person name="Larson L."/>
            <person name="Lui A."/>
            <person name="MacDonald P.J.P."/>
            <person name="Mehta T."/>
            <person name="Montmayeur A."/>
            <person name="Murphy C."/>
            <person name="Neiman D."/>
            <person name="Pearson M."/>
            <person name="Priest M."/>
            <person name="Roberts A."/>
            <person name="Saif S."/>
            <person name="Shea T."/>
            <person name="Shenoy N."/>
            <person name="Sisk P."/>
            <person name="Stolte C."/>
            <person name="Sykes S."/>
            <person name="Yandava C."/>
            <person name="Wortman J."/>
            <person name="Nusbaum C."/>
            <person name="Birren B."/>
        </authorList>
    </citation>
    <scope>NUCLEOTIDE SEQUENCE</scope>
    <source>
        <strain evidence="3">R3-111a-1</strain>
    </source>
</reference>
<feature type="region of interest" description="Disordered" evidence="1">
    <location>
        <begin position="1"/>
        <end position="22"/>
    </location>
</feature>
<dbReference type="eggNOG" id="ENOG502RNF5">
    <property type="taxonomic scope" value="Eukaryota"/>
</dbReference>
<keyword evidence="2" id="KW-0812">Transmembrane</keyword>
<proteinExistence type="predicted"/>
<feature type="region of interest" description="Disordered" evidence="1">
    <location>
        <begin position="61"/>
        <end position="171"/>
    </location>
</feature>
<accession>J3NLE6</accession>
<dbReference type="RefSeq" id="XP_009218130.1">
    <property type="nucleotide sequence ID" value="XM_009219866.1"/>
</dbReference>
<evidence type="ECO:0000313" key="4">
    <source>
        <dbReference type="EnsemblFungi" id="EJT82121"/>
    </source>
</evidence>
<dbReference type="EMBL" id="GL385395">
    <property type="protein sequence ID" value="EJT82121.1"/>
    <property type="molecule type" value="Genomic_DNA"/>
</dbReference>
<dbReference type="EnsemblFungi" id="EJT82121">
    <property type="protein sequence ID" value="EJT82121"/>
    <property type="gene ID" value="GGTG_02095"/>
</dbReference>
<feature type="compositionally biased region" description="Acidic residues" evidence="1">
    <location>
        <begin position="125"/>
        <end position="145"/>
    </location>
</feature>
<reference evidence="3" key="2">
    <citation type="submission" date="2010-07" db="EMBL/GenBank/DDBJ databases">
        <authorList>
            <consortium name="The Broad Institute Genome Sequencing Platform"/>
            <consortium name="Broad Institute Genome Sequencing Center for Infectious Disease"/>
            <person name="Ma L.-J."/>
            <person name="Dead R."/>
            <person name="Young S."/>
            <person name="Zeng Q."/>
            <person name="Koehrsen M."/>
            <person name="Alvarado L."/>
            <person name="Berlin A."/>
            <person name="Chapman S.B."/>
            <person name="Chen Z."/>
            <person name="Freedman E."/>
            <person name="Gellesch M."/>
            <person name="Goldberg J."/>
            <person name="Griggs A."/>
            <person name="Gujja S."/>
            <person name="Heilman E.R."/>
            <person name="Heiman D."/>
            <person name="Hepburn T."/>
            <person name="Howarth C."/>
            <person name="Jen D."/>
            <person name="Larson L."/>
            <person name="Mehta T."/>
            <person name="Neiman D."/>
            <person name="Pearson M."/>
            <person name="Roberts A."/>
            <person name="Saif S."/>
            <person name="Shea T."/>
            <person name="Shenoy N."/>
            <person name="Sisk P."/>
            <person name="Stolte C."/>
            <person name="Sykes S."/>
            <person name="Walk T."/>
            <person name="White J."/>
            <person name="Yandava C."/>
            <person name="Haas B."/>
            <person name="Nusbaum C."/>
            <person name="Birren B."/>
        </authorList>
    </citation>
    <scope>NUCLEOTIDE SEQUENCE</scope>
    <source>
        <strain evidence="3">R3-111a-1</strain>
    </source>
</reference>
<feature type="region of interest" description="Disordered" evidence="1">
    <location>
        <begin position="192"/>
        <end position="212"/>
    </location>
</feature>
<dbReference type="Proteomes" id="UP000006039">
    <property type="component" value="Unassembled WGS sequence"/>
</dbReference>
<feature type="compositionally biased region" description="Low complexity" evidence="1">
    <location>
        <begin position="199"/>
        <end position="212"/>
    </location>
</feature>
<keyword evidence="5" id="KW-1185">Reference proteome</keyword>
<keyword evidence="2" id="KW-1133">Transmembrane helix</keyword>
<name>J3NLE6_GAET3</name>
<protein>
    <submittedName>
        <fullName evidence="3 4">Uncharacterized protein</fullName>
    </submittedName>
</protein>
<dbReference type="HOGENOM" id="CLU_946795_0_0_1"/>
<evidence type="ECO:0000313" key="3">
    <source>
        <dbReference type="EMBL" id="EJT82121.1"/>
    </source>
</evidence>
<dbReference type="VEuPathDB" id="FungiDB:GGTG_02095"/>
<reference evidence="4" key="4">
    <citation type="journal article" date="2015" name="G3 (Bethesda)">
        <title>Genome sequences of three phytopathogenic species of the Magnaporthaceae family of fungi.</title>
        <authorList>
            <person name="Okagaki L.H."/>
            <person name="Nunes C.C."/>
            <person name="Sailsbery J."/>
            <person name="Clay B."/>
            <person name="Brown D."/>
            <person name="John T."/>
            <person name="Oh Y."/>
            <person name="Young N."/>
            <person name="Fitzgerald M."/>
            <person name="Haas B.J."/>
            <person name="Zeng Q."/>
            <person name="Young S."/>
            <person name="Adiconis X."/>
            <person name="Fan L."/>
            <person name="Levin J.Z."/>
            <person name="Mitchell T.K."/>
            <person name="Okubara P.A."/>
            <person name="Farman M.L."/>
            <person name="Kohn L.M."/>
            <person name="Birren B."/>
            <person name="Ma L.-J."/>
            <person name="Dean R.A."/>
        </authorList>
    </citation>
    <scope>NUCLEOTIDE SEQUENCE</scope>
    <source>
        <strain evidence="4">R3-111a-1</strain>
    </source>
</reference>
<evidence type="ECO:0000256" key="2">
    <source>
        <dbReference type="SAM" id="Phobius"/>
    </source>
</evidence>
<feature type="compositionally biased region" description="Polar residues" evidence="1">
    <location>
        <begin position="8"/>
        <end position="22"/>
    </location>
</feature>
<reference evidence="4" key="5">
    <citation type="submission" date="2018-04" db="UniProtKB">
        <authorList>
            <consortium name="EnsemblFungi"/>
        </authorList>
    </citation>
    <scope>IDENTIFICATION</scope>
    <source>
        <strain evidence="4">R3-111a-1</strain>
    </source>
</reference>
<sequence>MAPVRPNETGNESWSETPNPSLLFSPRAGPGAWFRNFLNLTVTISPLPNYLPRVAHRQRGDDYGGDGYDGDDENECSSDAYTLSGEADNGAQNFPWGRPPWVDTPSPWTPRSPSSSPRCRRSLADELDNTDSDDDDDDDDDDGDFQDAIASTAALPSSVRHKLPPMLSGPSRRPQFVCCLSPTASIHALLEGGSEDSGIDGSAEASDDGGSSHTLWVTPRLAALPTSSRSRRLAGGDGQRRVLQPPLVGLGIRVGAAPRPVAAGLFTMSRTTSRFLSFLLGFLLAYFVDMYMRM</sequence>
<keyword evidence="2" id="KW-0472">Membrane</keyword>
<gene>
    <name evidence="4" type="primary">20342553</name>
    <name evidence="3" type="ORF">GGTG_02095</name>
</gene>
<dbReference type="GeneID" id="20342553"/>
<evidence type="ECO:0000313" key="5">
    <source>
        <dbReference type="Proteomes" id="UP000006039"/>
    </source>
</evidence>